<dbReference type="Proteomes" id="UP001059041">
    <property type="component" value="Linkage Group LG25"/>
</dbReference>
<dbReference type="Pfam" id="PF05781">
    <property type="entry name" value="MRVI1"/>
    <property type="match status" value="1"/>
</dbReference>
<gene>
    <name evidence="10" type="ORF">IRJ41_012829</name>
</gene>
<keyword evidence="4 9" id="KW-0812">Transmembrane</keyword>
<accession>A0A9W7W8E8</accession>
<protein>
    <submittedName>
        <fullName evidence="10">Lymphoid-restricted membrane protein-like</fullName>
    </submittedName>
</protein>
<evidence type="ECO:0000313" key="10">
    <source>
        <dbReference type="EMBL" id="KAI7791222.1"/>
    </source>
</evidence>
<dbReference type="InterPro" id="IPR008677">
    <property type="entry name" value="MRVI1"/>
</dbReference>
<dbReference type="GO" id="GO:0016020">
    <property type="term" value="C:membrane"/>
    <property type="evidence" value="ECO:0007669"/>
    <property type="project" value="UniProtKB-SubCell"/>
</dbReference>
<evidence type="ECO:0000256" key="3">
    <source>
        <dbReference type="ARBA" id="ARBA00022490"/>
    </source>
</evidence>
<evidence type="ECO:0000256" key="8">
    <source>
        <dbReference type="SAM" id="MobiDB-lite"/>
    </source>
</evidence>
<dbReference type="AlphaFoldDB" id="A0A9W7W8E8"/>
<feature type="compositionally biased region" description="Basic and acidic residues" evidence="8">
    <location>
        <begin position="10"/>
        <end position="19"/>
    </location>
</feature>
<keyword evidence="3" id="KW-0963">Cytoplasm</keyword>
<evidence type="ECO:0000313" key="11">
    <source>
        <dbReference type="Proteomes" id="UP001059041"/>
    </source>
</evidence>
<dbReference type="GO" id="GO:0005737">
    <property type="term" value="C:cytoplasm"/>
    <property type="evidence" value="ECO:0007669"/>
    <property type="project" value="UniProtKB-SubCell"/>
</dbReference>
<feature type="region of interest" description="Disordered" evidence="8">
    <location>
        <begin position="272"/>
        <end position="293"/>
    </location>
</feature>
<evidence type="ECO:0000256" key="4">
    <source>
        <dbReference type="ARBA" id="ARBA00022692"/>
    </source>
</evidence>
<keyword evidence="6" id="KW-0175">Coiled coil</keyword>
<keyword evidence="5 9" id="KW-1133">Transmembrane helix</keyword>
<sequence length="357" mass="40927">MMNDPQPFDYTRELNHSHDEEDDDEDPNSDKPHDSSCENLSILERLGLNSTLEMREDEVESAFIRLAVGFRCDQYTLNQRLQAERHERLVAEENFQRELRHTGDTLQVLCDRLTEVDSRETVSQMKNRLQMVEKNVENVVTAAEMLGAAHQEARVSHAADVMSAHVEHLKRRHMTDSEELLEVRKLLHRRKGRLHSDSTDDRDAFFRLPQQSTRRRVSVTLLPTSAEMMDLETVFLQSTKTSEESDRRPHIQKLRRCCIMCLRPEMMPSDSIKSSLTFDPSAQDSALKQDDDDADSAVFPCVTQAPVEGEESVRGEEPSLTSSSELCVAPPQRPLLVWSIRVLPLVFCLIILAALWF</sequence>
<keyword evidence="11" id="KW-1185">Reference proteome</keyword>
<feature type="transmembrane region" description="Helical" evidence="9">
    <location>
        <begin position="335"/>
        <end position="356"/>
    </location>
</feature>
<dbReference type="PANTHER" id="PTHR15352">
    <property type="entry name" value="LYMPHOID-RESTRICTED MEMBRANE PROTEIN, JAW1"/>
    <property type="match status" value="1"/>
</dbReference>
<evidence type="ECO:0000256" key="2">
    <source>
        <dbReference type="ARBA" id="ARBA00004496"/>
    </source>
</evidence>
<organism evidence="10 11">
    <name type="scientific">Triplophysa rosa</name>
    <name type="common">Cave loach</name>
    <dbReference type="NCBI Taxonomy" id="992332"/>
    <lineage>
        <taxon>Eukaryota</taxon>
        <taxon>Metazoa</taxon>
        <taxon>Chordata</taxon>
        <taxon>Craniata</taxon>
        <taxon>Vertebrata</taxon>
        <taxon>Euteleostomi</taxon>
        <taxon>Actinopterygii</taxon>
        <taxon>Neopterygii</taxon>
        <taxon>Teleostei</taxon>
        <taxon>Ostariophysi</taxon>
        <taxon>Cypriniformes</taxon>
        <taxon>Nemacheilidae</taxon>
        <taxon>Triplophysa</taxon>
    </lineage>
</organism>
<comment type="caution">
    <text evidence="10">The sequence shown here is derived from an EMBL/GenBank/DDBJ whole genome shotgun (WGS) entry which is preliminary data.</text>
</comment>
<evidence type="ECO:0000256" key="7">
    <source>
        <dbReference type="ARBA" id="ARBA00023136"/>
    </source>
</evidence>
<keyword evidence="7 9" id="KW-0472">Membrane</keyword>
<evidence type="ECO:0000256" key="1">
    <source>
        <dbReference type="ARBA" id="ARBA00004167"/>
    </source>
</evidence>
<evidence type="ECO:0000256" key="6">
    <source>
        <dbReference type="ARBA" id="ARBA00023054"/>
    </source>
</evidence>
<proteinExistence type="predicted"/>
<evidence type="ECO:0000256" key="9">
    <source>
        <dbReference type="SAM" id="Phobius"/>
    </source>
</evidence>
<reference evidence="10" key="1">
    <citation type="submission" date="2021-02" db="EMBL/GenBank/DDBJ databases">
        <title>Comparative genomics reveals that relaxation of natural selection precedes convergent phenotypic evolution of cavefish.</title>
        <authorList>
            <person name="Peng Z."/>
        </authorList>
    </citation>
    <scope>NUCLEOTIDE SEQUENCE</scope>
    <source>
        <tissue evidence="10">Muscle</tissue>
    </source>
</reference>
<dbReference type="EMBL" id="JAFHDT010000025">
    <property type="protein sequence ID" value="KAI7791222.1"/>
    <property type="molecule type" value="Genomic_DNA"/>
</dbReference>
<evidence type="ECO:0000256" key="5">
    <source>
        <dbReference type="ARBA" id="ARBA00022989"/>
    </source>
</evidence>
<comment type="subcellular location">
    <subcellularLocation>
        <location evidence="2">Cytoplasm</location>
    </subcellularLocation>
    <subcellularLocation>
        <location evidence="1">Membrane</location>
        <topology evidence="1">Single-pass membrane protein</topology>
    </subcellularLocation>
</comment>
<dbReference type="PANTHER" id="PTHR15352:SF4">
    <property type="entry name" value="LYMPHOID-RESTRICTED MEMBRANE PROTEIN-LIKE ISOFORM X1"/>
    <property type="match status" value="1"/>
</dbReference>
<name>A0A9W7W8E8_TRIRA</name>
<feature type="region of interest" description="Disordered" evidence="8">
    <location>
        <begin position="1"/>
        <end position="36"/>
    </location>
</feature>
<dbReference type="OrthoDB" id="10062605at2759"/>